<sequence>MAGAFSGHMVESFSNTMQFGQPATPSIVTSGAMMFDSGMHGCGTSFMPKPLFANPFNGTIPEDSANRIATLQAKLNKKLGPEYISQRPGPAGGPKLTYAEGWKIINLANEVFGFNGWSSNVVNLTTDFVEYSEESRRYNVGVTAILRVTLRDGTHHEDVGYGMLENSKSKAAALDKCKKEAVTDALKRTLRNFGNLLGNCLYDKAYAQEVVKIKVPPAKFDKSDLYRRPEFEEKPNMSTTPAPAPVPQAMPEPTTKRGDELHIKPEPQTPQGETPMSYVPRHLRQEIAAAQQLPSTPTHKTTARESTSGSRTTDTPPKRGPRSLGVQKLAGLNTPIQTPPGGPPMQSHAQYRQTERHPLAREAHTERKASFSDVPPQVNAADDSQVDFPSIGDGEDSFHINSEDDAFLAAVDLGEGDLGRPIYFEEGLVSTDILNDLMIGGRQEGMQLNVTAKSPIIEPAPAQLHGRANSSGSSLGGSSDSHQGAGRGVTLANAWSGLQSNAQSSNSSTGQHILQFRNGQVNSVSTSSTVAVPLSVSSVPGPSAQNTKQPGGMSMGGLNLPPGMKPPFQKQVAKPIILPLAQRAAGNQVGPSTNVLKRNVDIMQGSSSSRPPMQGMGLARQQQQDAGVRRQPHAHPDISEGGDTKKMKR</sequence>
<dbReference type="InParanoid" id="A0A0D0DVD4"/>
<evidence type="ECO:0000256" key="2">
    <source>
        <dbReference type="ARBA" id="ARBA00022763"/>
    </source>
</evidence>
<feature type="compositionally biased region" description="Basic and acidic residues" evidence="5">
    <location>
        <begin position="634"/>
        <end position="649"/>
    </location>
</feature>
<keyword evidence="4" id="KW-0234">DNA repair</keyword>
<dbReference type="GO" id="GO:0000724">
    <property type="term" value="P:double-strand break repair via homologous recombination"/>
    <property type="evidence" value="ECO:0007669"/>
    <property type="project" value="UniProtKB-ARBA"/>
</dbReference>
<protein>
    <recommendedName>
        <fullName evidence="8">DNA repair protein RAD52</fullName>
    </recommendedName>
</protein>
<feature type="region of interest" description="Disordered" evidence="5">
    <location>
        <begin position="289"/>
        <end position="383"/>
    </location>
</feature>
<dbReference type="FunFam" id="3.30.390.80:FF:000001">
    <property type="entry name" value="DNA repair protein RAD52 homolog"/>
    <property type="match status" value="1"/>
</dbReference>
<feature type="compositionally biased region" description="Low complexity" evidence="5">
    <location>
        <begin position="470"/>
        <end position="481"/>
    </location>
</feature>
<dbReference type="InterPro" id="IPR042525">
    <property type="entry name" value="Rad52_Rad59_Rad22_sf"/>
</dbReference>
<accession>A0A0D0DVD4</accession>
<proteinExistence type="inferred from homology"/>
<dbReference type="GO" id="GO:0045002">
    <property type="term" value="P:double-strand break repair via single-strand annealing"/>
    <property type="evidence" value="ECO:0007669"/>
    <property type="project" value="TreeGrafter"/>
</dbReference>
<dbReference type="PANTHER" id="PTHR12132">
    <property type="entry name" value="DNA REPAIR AND RECOMBINATION PROTEIN RAD52, RAD59"/>
    <property type="match status" value="1"/>
</dbReference>
<keyword evidence="2" id="KW-0227">DNA damage</keyword>
<name>A0A0D0DVD4_9AGAM</name>
<dbReference type="Proteomes" id="UP000054538">
    <property type="component" value="Unassembled WGS sequence"/>
</dbReference>
<evidence type="ECO:0000256" key="3">
    <source>
        <dbReference type="ARBA" id="ARBA00023172"/>
    </source>
</evidence>
<dbReference type="AlphaFoldDB" id="A0A0D0DVD4"/>
<gene>
    <name evidence="6" type="ORF">PAXRUDRAFT_829009</name>
</gene>
<dbReference type="GO" id="GO:0006312">
    <property type="term" value="P:mitotic recombination"/>
    <property type="evidence" value="ECO:0007669"/>
    <property type="project" value="TreeGrafter"/>
</dbReference>
<evidence type="ECO:0000256" key="5">
    <source>
        <dbReference type="SAM" id="MobiDB-lite"/>
    </source>
</evidence>
<evidence type="ECO:0000313" key="7">
    <source>
        <dbReference type="Proteomes" id="UP000054538"/>
    </source>
</evidence>
<dbReference type="SUPFAM" id="SSF54768">
    <property type="entry name" value="dsRNA-binding domain-like"/>
    <property type="match status" value="1"/>
</dbReference>
<evidence type="ECO:0000256" key="4">
    <source>
        <dbReference type="ARBA" id="ARBA00023204"/>
    </source>
</evidence>
<feature type="compositionally biased region" description="Polar residues" evidence="5">
    <location>
        <begin position="292"/>
        <end position="315"/>
    </location>
</feature>
<dbReference type="GO" id="GO:0003697">
    <property type="term" value="F:single-stranded DNA binding"/>
    <property type="evidence" value="ECO:0007669"/>
    <property type="project" value="UniProtKB-ARBA"/>
</dbReference>
<dbReference type="InterPro" id="IPR007232">
    <property type="entry name" value="Rad52_Rad59_Rad22"/>
</dbReference>
<feature type="region of interest" description="Disordered" evidence="5">
    <location>
        <begin position="603"/>
        <end position="649"/>
    </location>
</feature>
<feature type="compositionally biased region" description="Basic and acidic residues" evidence="5">
    <location>
        <begin position="226"/>
        <end position="235"/>
    </location>
</feature>
<reference evidence="7" key="2">
    <citation type="submission" date="2015-01" db="EMBL/GenBank/DDBJ databases">
        <title>Evolutionary Origins and Diversification of the Mycorrhizal Mutualists.</title>
        <authorList>
            <consortium name="DOE Joint Genome Institute"/>
            <consortium name="Mycorrhizal Genomics Consortium"/>
            <person name="Kohler A."/>
            <person name="Kuo A."/>
            <person name="Nagy L.G."/>
            <person name="Floudas D."/>
            <person name="Copeland A."/>
            <person name="Barry K.W."/>
            <person name="Cichocki N."/>
            <person name="Veneault-Fourrey C."/>
            <person name="LaButti K."/>
            <person name="Lindquist E.A."/>
            <person name="Lipzen A."/>
            <person name="Lundell T."/>
            <person name="Morin E."/>
            <person name="Murat C."/>
            <person name="Riley R."/>
            <person name="Ohm R."/>
            <person name="Sun H."/>
            <person name="Tunlid A."/>
            <person name="Henrissat B."/>
            <person name="Grigoriev I.V."/>
            <person name="Hibbett D.S."/>
            <person name="Martin F."/>
        </authorList>
    </citation>
    <scope>NUCLEOTIDE SEQUENCE [LARGE SCALE GENOMIC DNA]</scope>
    <source>
        <strain evidence="7">Ve08.2h10</strain>
    </source>
</reference>
<feature type="region of interest" description="Disordered" evidence="5">
    <location>
        <begin position="226"/>
        <end position="276"/>
    </location>
</feature>
<dbReference type="HOGENOM" id="CLU_011431_2_0_1"/>
<dbReference type="PANTHER" id="PTHR12132:SF1">
    <property type="entry name" value="DNA REPAIR PROTEIN RAD52 HOMOLOG"/>
    <property type="match status" value="1"/>
</dbReference>
<dbReference type="EMBL" id="KN825186">
    <property type="protein sequence ID" value="KIK93416.1"/>
    <property type="molecule type" value="Genomic_DNA"/>
</dbReference>
<dbReference type="OrthoDB" id="206565at2759"/>
<organism evidence="6 7">
    <name type="scientific">Paxillus rubicundulus Ve08.2h10</name>
    <dbReference type="NCBI Taxonomy" id="930991"/>
    <lineage>
        <taxon>Eukaryota</taxon>
        <taxon>Fungi</taxon>
        <taxon>Dikarya</taxon>
        <taxon>Basidiomycota</taxon>
        <taxon>Agaricomycotina</taxon>
        <taxon>Agaricomycetes</taxon>
        <taxon>Agaricomycetidae</taxon>
        <taxon>Boletales</taxon>
        <taxon>Paxilineae</taxon>
        <taxon>Paxillaceae</taxon>
        <taxon>Paxillus</taxon>
    </lineage>
</organism>
<evidence type="ECO:0008006" key="8">
    <source>
        <dbReference type="Google" id="ProtNLM"/>
    </source>
</evidence>
<feature type="compositionally biased region" description="Basic and acidic residues" evidence="5">
    <location>
        <begin position="254"/>
        <end position="265"/>
    </location>
</feature>
<feature type="compositionally biased region" description="Basic and acidic residues" evidence="5">
    <location>
        <begin position="353"/>
        <end position="370"/>
    </location>
</feature>
<dbReference type="Pfam" id="PF04098">
    <property type="entry name" value="Rad52_Rad22"/>
    <property type="match status" value="1"/>
</dbReference>
<dbReference type="STRING" id="930991.A0A0D0DVD4"/>
<reference evidence="6 7" key="1">
    <citation type="submission" date="2014-04" db="EMBL/GenBank/DDBJ databases">
        <authorList>
            <consortium name="DOE Joint Genome Institute"/>
            <person name="Kuo A."/>
            <person name="Kohler A."/>
            <person name="Jargeat P."/>
            <person name="Nagy L.G."/>
            <person name="Floudas D."/>
            <person name="Copeland A."/>
            <person name="Barry K.W."/>
            <person name="Cichocki N."/>
            <person name="Veneault-Fourrey C."/>
            <person name="LaButti K."/>
            <person name="Lindquist E.A."/>
            <person name="Lipzen A."/>
            <person name="Lundell T."/>
            <person name="Morin E."/>
            <person name="Murat C."/>
            <person name="Sun H."/>
            <person name="Tunlid A."/>
            <person name="Henrissat B."/>
            <person name="Grigoriev I.V."/>
            <person name="Hibbett D.S."/>
            <person name="Martin F."/>
            <person name="Nordberg H.P."/>
            <person name="Cantor M.N."/>
            <person name="Hua S.X."/>
        </authorList>
    </citation>
    <scope>NUCLEOTIDE SEQUENCE [LARGE SCALE GENOMIC DNA]</scope>
    <source>
        <strain evidence="6 7">Ve08.2h10</strain>
    </source>
</reference>
<evidence type="ECO:0000313" key="6">
    <source>
        <dbReference type="EMBL" id="KIK93416.1"/>
    </source>
</evidence>
<feature type="region of interest" description="Disordered" evidence="5">
    <location>
        <begin position="463"/>
        <end position="487"/>
    </location>
</feature>
<evidence type="ECO:0000256" key="1">
    <source>
        <dbReference type="ARBA" id="ARBA00006638"/>
    </source>
</evidence>
<dbReference type="Gene3D" id="3.30.390.80">
    <property type="entry name" value="DNA repair protein Rad52/59/22"/>
    <property type="match status" value="1"/>
</dbReference>
<dbReference type="GO" id="GO:0005634">
    <property type="term" value="C:nucleus"/>
    <property type="evidence" value="ECO:0007669"/>
    <property type="project" value="TreeGrafter"/>
</dbReference>
<dbReference type="InterPro" id="IPR041247">
    <property type="entry name" value="Rad52_fam"/>
</dbReference>
<comment type="similarity">
    <text evidence="1">Belongs to the RAD52 family.</text>
</comment>
<keyword evidence="3" id="KW-0233">DNA recombination</keyword>
<keyword evidence="7" id="KW-1185">Reference proteome</keyword>